<dbReference type="RefSeq" id="WP_235118215.1">
    <property type="nucleotide sequence ID" value="NZ_CP090978.1"/>
</dbReference>
<organism evidence="4 5">
    <name type="scientific">Paenibacillus hexagrammi</name>
    <dbReference type="NCBI Taxonomy" id="2908839"/>
    <lineage>
        <taxon>Bacteria</taxon>
        <taxon>Bacillati</taxon>
        <taxon>Bacillota</taxon>
        <taxon>Bacilli</taxon>
        <taxon>Bacillales</taxon>
        <taxon>Paenibacillaceae</taxon>
        <taxon>Paenibacillus</taxon>
    </lineage>
</organism>
<protein>
    <submittedName>
        <fullName evidence="4">Acyl carrier protein</fullName>
    </submittedName>
</protein>
<sequence length="90" mass="10128">MMTLPSSKAMTADLKHLIAEVIEKPELEYVLDMEQAIEEYGIDSMKIIRLIVLIESRFNIAFADEELVLDNFSTLQSIADKVLAKCGVHS</sequence>
<dbReference type="Proteomes" id="UP001649230">
    <property type="component" value="Chromosome"/>
</dbReference>
<keyword evidence="5" id="KW-1185">Reference proteome</keyword>
<evidence type="ECO:0000259" key="3">
    <source>
        <dbReference type="PROSITE" id="PS50075"/>
    </source>
</evidence>
<dbReference type="PROSITE" id="PS00012">
    <property type="entry name" value="PHOSPHOPANTETHEINE"/>
    <property type="match status" value="1"/>
</dbReference>
<gene>
    <name evidence="4" type="ORF">L0M14_19195</name>
</gene>
<dbReference type="InterPro" id="IPR009081">
    <property type="entry name" value="PP-bd_ACP"/>
</dbReference>
<evidence type="ECO:0000256" key="2">
    <source>
        <dbReference type="ARBA" id="ARBA00022553"/>
    </source>
</evidence>
<dbReference type="SUPFAM" id="SSF47336">
    <property type="entry name" value="ACP-like"/>
    <property type="match status" value="1"/>
</dbReference>
<dbReference type="Pfam" id="PF00550">
    <property type="entry name" value="PP-binding"/>
    <property type="match status" value="1"/>
</dbReference>
<evidence type="ECO:0000313" key="5">
    <source>
        <dbReference type="Proteomes" id="UP001649230"/>
    </source>
</evidence>
<evidence type="ECO:0000313" key="4">
    <source>
        <dbReference type="EMBL" id="UJF31870.1"/>
    </source>
</evidence>
<proteinExistence type="predicted"/>
<feature type="domain" description="Carrier" evidence="3">
    <location>
        <begin position="8"/>
        <end position="86"/>
    </location>
</feature>
<keyword evidence="1" id="KW-0596">Phosphopantetheine</keyword>
<accession>A0ABY3SFL2</accession>
<evidence type="ECO:0000256" key="1">
    <source>
        <dbReference type="ARBA" id="ARBA00022450"/>
    </source>
</evidence>
<name>A0ABY3SFL2_9BACL</name>
<reference evidence="4 5" key="1">
    <citation type="journal article" date="2024" name="Int. J. Syst. Evol. Microbiol.">
        <title>Paenibacillus hexagrammi sp. nov., a novel bacterium isolated from the gut content of Hexagrammos agrammus.</title>
        <authorList>
            <person name="Jung H.K."/>
            <person name="Kim D.G."/>
            <person name="Zin H."/>
            <person name="Park J."/>
            <person name="Jung H."/>
            <person name="Kim Y.O."/>
            <person name="Kong H.J."/>
            <person name="Kim J.W."/>
            <person name="Kim Y.S."/>
        </authorList>
    </citation>
    <scope>NUCLEOTIDE SEQUENCE [LARGE SCALE GENOMIC DNA]</scope>
    <source>
        <strain evidence="4 5">YPD9-1</strain>
    </source>
</reference>
<dbReference type="EMBL" id="CP090978">
    <property type="protein sequence ID" value="UJF31870.1"/>
    <property type="molecule type" value="Genomic_DNA"/>
</dbReference>
<dbReference type="InterPro" id="IPR006162">
    <property type="entry name" value="Ppantetheine_attach_site"/>
</dbReference>
<dbReference type="PROSITE" id="PS50075">
    <property type="entry name" value="CARRIER"/>
    <property type="match status" value="1"/>
</dbReference>
<keyword evidence="2" id="KW-0597">Phosphoprotein</keyword>
<dbReference type="Gene3D" id="1.10.1200.10">
    <property type="entry name" value="ACP-like"/>
    <property type="match status" value="1"/>
</dbReference>
<dbReference type="InterPro" id="IPR036736">
    <property type="entry name" value="ACP-like_sf"/>
</dbReference>